<reference evidence="1 2" key="1">
    <citation type="journal article" date="2013" name="PLoS ONE">
        <title>Comparative Genomic Characterization of Three Streptococcus parauberis Strains in Fish Pathogen, as Assessed by Wide-Genome Analyses.</title>
        <authorList>
            <person name="Nho S.W."/>
            <person name="Hikima J."/>
            <person name="Park S.B."/>
            <person name="Jang H.B."/>
            <person name="Cha I.S."/>
            <person name="Yasuike M."/>
            <person name="Nakamura Y."/>
            <person name="Fujiwara A."/>
            <person name="Sano M."/>
            <person name="Kanai K."/>
            <person name="Kondo H."/>
            <person name="Hirono I."/>
            <person name="Takeyama H."/>
            <person name="Aoki T."/>
            <person name="Jung T.S."/>
        </authorList>
    </citation>
    <scope>NUCLEOTIDE SEQUENCE [LARGE SCALE GENOMIC DNA]</scope>
    <source>
        <strain evidence="1 2">KRS-02083</strain>
    </source>
</reference>
<proteinExistence type="predicted"/>
<gene>
    <name evidence="1" type="ORF">SPJ1_0247</name>
</gene>
<name>A0ABP2T0Q0_9STRE</name>
<evidence type="ECO:0000313" key="2">
    <source>
        <dbReference type="Proteomes" id="UP000011769"/>
    </source>
</evidence>
<sequence length="73" mass="8779">MLAKLTNNIEIPYDELWLNDDDLAIYTGKSKQTIQRLLCEMYKDRKYRKYIDKVGGRSTKLKAYDDWRMKQNA</sequence>
<keyword evidence="2" id="KW-1185">Reference proteome</keyword>
<evidence type="ECO:0000313" key="1">
    <source>
        <dbReference type="EMBL" id="EMG26285.1"/>
    </source>
</evidence>
<comment type="caution">
    <text evidence="1">The sequence shown here is derived from an EMBL/GenBank/DDBJ whole genome shotgun (WGS) entry which is preliminary data.</text>
</comment>
<dbReference type="RefSeq" id="WP_004234450.1">
    <property type="nucleotide sequence ID" value="NZ_ALYM01000001.1"/>
</dbReference>
<organism evidence="1 2">
    <name type="scientific">Streptococcus parauberis KRS-02083</name>
    <dbReference type="NCBI Taxonomy" id="1207545"/>
    <lineage>
        <taxon>Bacteria</taxon>
        <taxon>Bacillati</taxon>
        <taxon>Bacillota</taxon>
        <taxon>Bacilli</taxon>
        <taxon>Lactobacillales</taxon>
        <taxon>Streptococcaceae</taxon>
        <taxon>Streptococcus</taxon>
    </lineage>
</organism>
<dbReference type="EMBL" id="ALYM01000001">
    <property type="protein sequence ID" value="EMG26285.1"/>
    <property type="molecule type" value="Genomic_DNA"/>
</dbReference>
<dbReference type="Proteomes" id="UP000011769">
    <property type="component" value="Unassembled WGS sequence"/>
</dbReference>
<accession>A0ABP2T0Q0</accession>
<protein>
    <submittedName>
        <fullName evidence="1">Uncharacterized protein</fullName>
    </submittedName>
</protein>